<keyword evidence="3" id="KW-1185">Reference proteome</keyword>
<proteinExistence type="predicted"/>
<feature type="signal peptide" evidence="1">
    <location>
        <begin position="1"/>
        <end position="19"/>
    </location>
</feature>
<dbReference type="Proteomes" id="UP000561045">
    <property type="component" value="Unassembled WGS sequence"/>
</dbReference>
<evidence type="ECO:0000313" key="2">
    <source>
        <dbReference type="EMBL" id="MBB4014331.1"/>
    </source>
</evidence>
<dbReference type="EMBL" id="JACIET010000002">
    <property type="protein sequence ID" value="MBB4014331.1"/>
    <property type="molecule type" value="Genomic_DNA"/>
</dbReference>
<protein>
    <recommendedName>
        <fullName evidence="4">Phosphate ABC transporter substrate-binding protein</fullName>
    </recommendedName>
</protein>
<gene>
    <name evidence="2" type="ORF">GGR36_003677</name>
</gene>
<reference evidence="2 3" key="1">
    <citation type="submission" date="2020-08" db="EMBL/GenBank/DDBJ databases">
        <title>Genomic Encyclopedia of Type Strains, Phase IV (KMG-IV): sequencing the most valuable type-strain genomes for metagenomic binning, comparative biology and taxonomic classification.</title>
        <authorList>
            <person name="Goeker M."/>
        </authorList>
    </citation>
    <scope>NUCLEOTIDE SEQUENCE [LARGE SCALE GENOMIC DNA]</scope>
    <source>
        <strain evidence="2 3">DSM 106739</strain>
    </source>
</reference>
<evidence type="ECO:0000256" key="1">
    <source>
        <dbReference type="SAM" id="SignalP"/>
    </source>
</evidence>
<feature type="chain" id="PRO_5032885191" description="Phosphate ABC transporter substrate-binding protein" evidence="1">
    <location>
        <begin position="20"/>
        <end position="150"/>
    </location>
</feature>
<evidence type="ECO:0000313" key="3">
    <source>
        <dbReference type="Proteomes" id="UP000561045"/>
    </source>
</evidence>
<accession>A0A840BL93</accession>
<keyword evidence="1" id="KW-0732">Signal</keyword>
<name>A0A840BL93_9RHOO</name>
<comment type="caution">
    <text evidence="2">The sequence shown here is derived from an EMBL/GenBank/DDBJ whole genome shotgun (WGS) entry which is preliminary data.</text>
</comment>
<dbReference type="AlphaFoldDB" id="A0A840BL93"/>
<dbReference type="Gene3D" id="3.40.190.10">
    <property type="entry name" value="Periplasmic binding protein-like II"/>
    <property type="match status" value="1"/>
</dbReference>
<dbReference type="RefSeq" id="WP_183636236.1">
    <property type="nucleotide sequence ID" value="NZ_BAABLE010000005.1"/>
</dbReference>
<sequence length="150" mass="16443">MTRFRSLLLTLLFAGEAWAGDLVVISNPAAGIERLRREDVINLYMGRFRQLPSGIAATPVDLAQEAGPQKQQFYERLVGRDLAEIRAYWSRLTFSGQASPPMQVGSEAQVLDVVASRVGAVGYVHRRAVDARVHIVYELGDPGAATPHTP</sequence>
<organism evidence="2 3">
    <name type="scientific">Niveibacterium umoris</name>
    <dbReference type="NCBI Taxonomy" id="1193620"/>
    <lineage>
        <taxon>Bacteria</taxon>
        <taxon>Pseudomonadati</taxon>
        <taxon>Pseudomonadota</taxon>
        <taxon>Betaproteobacteria</taxon>
        <taxon>Rhodocyclales</taxon>
        <taxon>Rhodocyclaceae</taxon>
        <taxon>Niveibacterium</taxon>
    </lineage>
</organism>
<evidence type="ECO:0008006" key="4">
    <source>
        <dbReference type="Google" id="ProtNLM"/>
    </source>
</evidence>